<dbReference type="SUPFAM" id="SSF47384">
    <property type="entry name" value="Homodimeric domain of signal transducing histidine kinase"/>
    <property type="match status" value="1"/>
</dbReference>
<dbReference type="SMART" id="SM00388">
    <property type="entry name" value="HisKA"/>
    <property type="match status" value="1"/>
</dbReference>
<evidence type="ECO:0000256" key="2">
    <source>
        <dbReference type="ARBA" id="ARBA00012438"/>
    </source>
</evidence>
<dbReference type="KEGG" id="gsu:GSU0718"/>
<dbReference type="GO" id="GO:0000155">
    <property type="term" value="F:phosphorelay sensor kinase activity"/>
    <property type="evidence" value="ECO:0007669"/>
    <property type="project" value="InterPro"/>
</dbReference>
<dbReference type="SUPFAM" id="SSF55785">
    <property type="entry name" value="PYP-like sensor domain (PAS domain)"/>
    <property type="match status" value="1"/>
</dbReference>
<feature type="domain" description="Response regulatory" evidence="8">
    <location>
        <begin position="465"/>
        <end position="583"/>
    </location>
</feature>
<feature type="region of interest" description="Disordered" evidence="6">
    <location>
        <begin position="1"/>
        <end position="38"/>
    </location>
</feature>
<dbReference type="GO" id="GO:0006355">
    <property type="term" value="P:regulation of DNA-templated transcription"/>
    <property type="evidence" value="ECO:0007669"/>
    <property type="project" value="InterPro"/>
</dbReference>
<evidence type="ECO:0000256" key="5">
    <source>
        <dbReference type="PROSITE-ProRule" id="PRU00169"/>
    </source>
</evidence>
<dbReference type="OrthoDB" id="5392202at2"/>
<dbReference type="InterPro" id="IPR011006">
    <property type="entry name" value="CheY-like_superfamily"/>
</dbReference>
<dbReference type="SUPFAM" id="SSF52172">
    <property type="entry name" value="CheY-like"/>
    <property type="match status" value="1"/>
</dbReference>
<dbReference type="SMART" id="SM00448">
    <property type="entry name" value="REC"/>
    <property type="match status" value="1"/>
</dbReference>
<dbReference type="InterPro" id="IPR004358">
    <property type="entry name" value="Sig_transdc_His_kin-like_C"/>
</dbReference>
<dbReference type="CDD" id="cd17546">
    <property type="entry name" value="REC_hyHK_CKI1_RcsC-like"/>
    <property type="match status" value="1"/>
</dbReference>
<dbReference type="Gene3D" id="1.10.287.130">
    <property type="match status" value="1"/>
</dbReference>
<dbReference type="SMART" id="SM00387">
    <property type="entry name" value="HATPase_c"/>
    <property type="match status" value="1"/>
</dbReference>
<dbReference type="InterPro" id="IPR003594">
    <property type="entry name" value="HATPase_dom"/>
</dbReference>
<dbReference type="eggNOG" id="COG2205">
    <property type="taxonomic scope" value="Bacteria"/>
</dbReference>
<keyword evidence="10" id="KW-1185">Reference proteome</keyword>
<dbReference type="EnsemblBacteria" id="AAR34048">
    <property type="protein sequence ID" value="AAR34048"/>
    <property type="gene ID" value="GSU0718"/>
</dbReference>
<comment type="catalytic activity">
    <reaction evidence="1">
        <text>ATP + protein L-histidine = ADP + protein N-phospho-L-histidine.</text>
        <dbReference type="EC" id="2.7.13.3"/>
    </reaction>
</comment>
<dbReference type="CDD" id="cd00130">
    <property type="entry name" value="PAS"/>
    <property type="match status" value="1"/>
</dbReference>
<accession>Q74F91</accession>
<dbReference type="EC" id="2.7.13.3" evidence="2"/>
<dbReference type="InterPro" id="IPR000014">
    <property type="entry name" value="PAS"/>
</dbReference>
<protein>
    <recommendedName>
        <fullName evidence="2">histidine kinase</fullName>
        <ecNumber evidence="2">2.7.13.3</ecNumber>
    </recommendedName>
</protein>
<dbReference type="STRING" id="243231.GSU0718"/>
<dbReference type="FunFam" id="3.40.50.2300:FF:000569">
    <property type="entry name" value="Histidine kinase"/>
    <property type="match status" value="1"/>
</dbReference>
<reference evidence="9 10" key="1">
    <citation type="journal article" date="2003" name="Science">
        <title>Genome of Geobacter sulfurreducens: metal reduction in subsurface environments.</title>
        <authorList>
            <person name="Methe B.A."/>
            <person name="Nelson K.E."/>
            <person name="Eisen J.A."/>
            <person name="Paulsen I.T."/>
            <person name="Nelson W."/>
            <person name="Heidelberg J.F."/>
            <person name="Wu D."/>
            <person name="Wu M."/>
            <person name="Ward N."/>
            <person name="Beanan M.J."/>
            <person name="Dodson R.J."/>
            <person name="Madupu R."/>
            <person name="Brinkac L.M."/>
            <person name="Daugherty S.C."/>
            <person name="DeBoy R.T."/>
            <person name="Durkin A.S."/>
            <person name="Gwinn M."/>
            <person name="Kolonay J.F."/>
            <person name="Sullivan S.A."/>
            <person name="Haft D.H."/>
            <person name="Selengut J."/>
            <person name="Davidsen T.M."/>
            <person name="Zafar N."/>
            <person name="White O."/>
            <person name="Tran B."/>
            <person name="Romero C."/>
            <person name="Forberger H.A."/>
            <person name="Weidman J."/>
            <person name="Khouri H."/>
            <person name="Feldblyum T.V."/>
            <person name="Utterback T.R."/>
            <person name="Van Aken S.E."/>
            <person name="Lovley D.R."/>
            <person name="Fraser C.M."/>
        </authorList>
    </citation>
    <scope>NUCLEOTIDE SEQUENCE [LARGE SCALE GENOMIC DNA]</scope>
    <source>
        <strain evidence="10">ATCC 51573 / DSM 12127 / PCA</strain>
    </source>
</reference>
<sequence length="589" mass="64559">MTQSGPEDGSGNSRIGAAEMPEADTEKQQPASDAPSQELRDIRAQLELSLERYANLYHFAPVGYATIDAVGVIADANRTLAGMIGADCREMVGLLFSDFVHKDDVTSFVSHLARCTGQREGVTGEFRLSGRNGISVDVQLSSMPLTPPGGRVSCRTAITDITMIKRKERELNESREELCWAKEAAEDASRAKSEFLANMSHEIRTPINGVLGMLQLVLDTELGDEQRHCLEMAKRSADALLRLVNDILDFSRIEARKMVFESRPFDLTACVNSAVEILAFEARRKGLAVMVRMGPDVPAAVVGDEARLRQVLVNLIGNAVKFTDRGKVEVTAARAERQSDPLRTAIRISVRDTGIGIAPQERERLFRVFSQVDGACNRRFGGTGLGLALTRDIVEAMGGAIDVESQSGQGSTFTITIPLLLAVTASSPFLPADTLRIAEASAGGGTGAPVTPPISIQYEEARKVKILLAEDDPITRKFMEIMLERRNFEFESASDGHEAVEKWEAGEFDVVLMDVQMPRLDGYEATGLIRERERDRGRRTPIIALTAHAMRKDEDRCLDAGMDGYLSKPIDFTKLMECIGEILARRGRG</sequence>
<dbReference type="InParanoid" id="Q74F91"/>
<feature type="compositionally biased region" description="Polar residues" evidence="6">
    <location>
        <begin position="1"/>
        <end position="13"/>
    </location>
</feature>
<organism evidence="9 10">
    <name type="scientific">Geobacter sulfurreducens (strain ATCC 51573 / DSM 12127 / PCA)</name>
    <dbReference type="NCBI Taxonomy" id="243231"/>
    <lineage>
        <taxon>Bacteria</taxon>
        <taxon>Pseudomonadati</taxon>
        <taxon>Thermodesulfobacteriota</taxon>
        <taxon>Desulfuromonadia</taxon>
        <taxon>Geobacterales</taxon>
        <taxon>Geobacteraceae</taxon>
        <taxon>Geobacter</taxon>
    </lineage>
</organism>
<dbReference type="EMBL" id="AE017180">
    <property type="protein sequence ID" value="AAR34048.1"/>
    <property type="molecule type" value="Genomic_DNA"/>
</dbReference>
<dbReference type="InterPro" id="IPR005467">
    <property type="entry name" value="His_kinase_dom"/>
</dbReference>
<dbReference type="SUPFAM" id="SSF55874">
    <property type="entry name" value="ATPase domain of HSP90 chaperone/DNA topoisomerase II/histidine kinase"/>
    <property type="match status" value="1"/>
</dbReference>
<name>Q74F91_GEOSL</name>
<dbReference type="InterPro" id="IPR036890">
    <property type="entry name" value="HATPase_C_sf"/>
</dbReference>
<dbReference type="InterPro" id="IPR003661">
    <property type="entry name" value="HisK_dim/P_dom"/>
</dbReference>
<dbReference type="Pfam" id="PF00512">
    <property type="entry name" value="HisKA"/>
    <property type="match status" value="1"/>
</dbReference>
<feature type="domain" description="Histidine kinase" evidence="7">
    <location>
        <begin position="198"/>
        <end position="421"/>
    </location>
</feature>
<evidence type="ECO:0000256" key="1">
    <source>
        <dbReference type="ARBA" id="ARBA00000085"/>
    </source>
</evidence>
<dbReference type="CDD" id="cd00082">
    <property type="entry name" value="HisKA"/>
    <property type="match status" value="1"/>
</dbReference>
<dbReference type="InterPro" id="IPR035965">
    <property type="entry name" value="PAS-like_dom_sf"/>
</dbReference>
<reference evidence="9 10" key="2">
    <citation type="journal article" date="2012" name="BMC Genomics">
        <title>Comparative genomic analysis of Geobacter sulfurreducens KN400, a strain with enhanced capacity for extracellular electron transfer and electricity production.</title>
        <authorList>
            <person name="Butler J.E."/>
            <person name="Young N.D."/>
            <person name="Aklujkar M."/>
            <person name="Lovley D.R."/>
        </authorList>
    </citation>
    <scope>NUCLEOTIDE SEQUENCE [LARGE SCALE GENOMIC DNA]</scope>
    <source>
        <strain evidence="10">ATCC 51573 / DSM 12127 / PCA</strain>
    </source>
</reference>
<dbReference type="PROSITE" id="PS50110">
    <property type="entry name" value="RESPONSE_REGULATORY"/>
    <property type="match status" value="1"/>
</dbReference>
<dbReference type="Gene3D" id="3.40.50.2300">
    <property type="match status" value="1"/>
</dbReference>
<dbReference type="Gene3D" id="3.30.450.20">
    <property type="entry name" value="PAS domain"/>
    <property type="match status" value="1"/>
</dbReference>
<keyword evidence="9" id="KW-0418">Kinase</keyword>
<dbReference type="Gene3D" id="3.30.565.10">
    <property type="entry name" value="Histidine kinase-like ATPase, C-terminal domain"/>
    <property type="match status" value="1"/>
</dbReference>
<dbReference type="InterPro" id="IPR001789">
    <property type="entry name" value="Sig_transdc_resp-reg_receiver"/>
</dbReference>
<dbReference type="PANTHER" id="PTHR45339:SF1">
    <property type="entry name" value="HYBRID SIGNAL TRANSDUCTION HISTIDINE KINASE J"/>
    <property type="match status" value="1"/>
</dbReference>
<keyword evidence="9" id="KW-0808">Transferase</keyword>
<keyword evidence="4" id="KW-0902">Two-component regulatory system</keyword>
<evidence type="ECO:0000259" key="8">
    <source>
        <dbReference type="PROSITE" id="PS50110"/>
    </source>
</evidence>
<dbReference type="Pfam" id="PF00989">
    <property type="entry name" value="PAS"/>
    <property type="match status" value="1"/>
</dbReference>
<dbReference type="CDD" id="cd16922">
    <property type="entry name" value="HATPase_EvgS-ArcB-TorS-like"/>
    <property type="match status" value="1"/>
</dbReference>
<dbReference type="FunFam" id="1.10.287.130:FF:000089">
    <property type="entry name" value="Sensor histidine kinase"/>
    <property type="match status" value="1"/>
</dbReference>
<dbReference type="SMR" id="Q74F91"/>
<dbReference type="HOGENOM" id="CLU_000445_114_15_7"/>
<dbReference type="Proteomes" id="UP000000577">
    <property type="component" value="Chromosome"/>
</dbReference>
<evidence type="ECO:0000259" key="7">
    <source>
        <dbReference type="PROSITE" id="PS50109"/>
    </source>
</evidence>
<evidence type="ECO:0000256" key="3">
    <source>
        <dbReference type="ARBA" id="ARBA00022553"/>
    </source>
</evidence>
<dbReference type="PRINTS" id="PR00344">
    <property type="entry name" value="BCTRLSENSOR"/>
</dbReference>
<dbReference type="PATRIC" id="fig|243231.5.peg.715"/>
<gene>
    <name evidence="9" type="ordered locus">GSU0718</name>
</gene>
<dbReference type="PANTHER" id="PTHR45339">
    <property type="entry name" value="HYBRID SIGNAL TRANSDUCTION HISTIDINE KINASE J"/>
    <property type="match status" value="1"/>
</dbReference>
<dbReference type="Pfam" id="PF00072">
    <property type="entry name" value="Response_reg"/>
    <property type="match status" value="1"/>
</dbReference>
<dbReference type="FunFam" id="3.30.565.10:FF:000078">
    <property type="entry name" value="Two-component sensor histidine kinase"/>
    <property type="match status" value="1"/>
</dbReference>
<dbReference type="InterPro" id="IPR013767">
    <property type="entry name" value="PAS_fold"/>
</dbReference>
<evidence type="ECO:0000313" key="9">
    <source>
        <dbReference type="EMBL" id="AAR34048.1"/>
    </source>
</evidence>
<dbReference type="Pfam" id="PF02518">
    <property type="entry name" value="HATPase_c"/>
    <property type="match status" value="1"/>
</dbReference>
<keyword evidence="3 5" id="KW-0597">Phosphoprotein</keyword>
<evidence type="ECO:0000256" key="6">
    <source>
        <dbReference type="SAM" id="MobiDB-lite"/>
    </source>
</evidence>
<dbReference type="NCBIfam" id="TIGR00229">
    <property type="entry name" value="sensory_box"/>
    <property type="match status" value="1"/>
</dbReference>
<feature type="modified residue" description="4-aspartylphosphate" evidence="5">
    <location>
        <position position="514"/>
    </location>
</feature>
<evidence type="ECO:0000313" key="10">
    <source>
        <dbReference type="Proteomes" id="UP000000577"/>
    </source>
</evidence>
<proteinExistence type="predicted"/>
<dbReference type="RefSeq" id="WP_010941379.1">
    <property type="nucleotide sequence ID" value="NC_002939.5"/>
</dbReference>
<dbReference type="AlphaFoldDB" id="Q74F91"/>
<dbReference type="PROSITE" id="PS50109">
    <property type="entry name" value="HIS_KIN"/>
    <property type="match status" value="1"/>
</dbReference>
<dbReference type="InterPro" id="IPR036097">
    <property type="entry name" value="HisK_dim/P_sf"/>
</dbReference>
<evidence type="ECO:0000256" key="4">
    <source>
        <dbReference type="ARBA" id="ARBA00023012"/>
    </source>
</evidence>